<feature type="region of interest" description="Disordered" evidence="1">
    <location>
        <begin position="515"/>
        <end position="540"/>
    </location>
</feature>
<evidence type="ECO:0000313" key="4">
    <source>
        <dbReference type="Proteomes" id="UP001140172"/>
    </source>
</evidence>
<sequence>MYGRRSEIKLWHGHQNSGTRRASDASHGSESSDDVFGSSSRPRSAPKAKTTPSRHASSGGIALVRTLRRTFTSSLHSLVPARSTEKKARSESPGAQVSAIPIRISATDAGGESLALAHSPNVPSPLQAAFSPESTASDTAAEGADTSEGGSSSSNTVSSGATAAPASDTASSGPSSRSVSTQRSFLNVLGLGGLRSGARAAAKEASPGSPGLTFFSRQPAPSPPPASERTQARVQATVSAYMELGDRQSSGFVDSPVTRRPGLLRLGARRTEQRQIYHEVYGTGPRKLLLIMGMLGSTMYWRLQTRYFASLGTYTVCVFDNIGSGRSTIAPGPYRVSQMARDAFAVLGQLGWDEGVHVAGISLGGMVAQEMCLQNTRPGRFASVVLVDTWHSAAMALPTAKEVAFAFRGMAALGSAKHLINLVFSREWAEKAFHDATQEDDGGMMTNRDVMEALFQAIQADLDAHRSAAASTRATPQSSPGIADPPGLAAAASESLAPRAVAELVQAAAPPSIHPSASATLVPDAAPSSPATPAPVPAAAARREVSGDLHQFIASLGHRLSGDRVRQMRGLNPTTRFLVVHGSKDRVIRPFCGRALAKLLGCPVVWLRGAGHMPPIDAHCTFNLVLRAFTSEERWLDAVPDRSVVVPAPWDEQVAVRRWIADREQQQQQQVAVDGGQGRLACSADPRGRRRSKIELVQPIGPLARELLLVDEDHAGLAGRIVPPNTAEAPSALSPVDTPAGSPAPNDASPRELVLYGALVDAPFRIRRY</sequence>
<dbReference type="OrthoDB" id="19657at2759"/>
<dbReference type="Pfam" id="PF00561">
    <property type="entry name" value="Abhydrolase_1"/>
    <property type="match status" value="1"/>
</dbReference>
<dbReference type="InterPro" id="IPR050471">
    <property type="entry name" value="AB_hydrolase"/>
</dbReference>
<dbReference type="PANTHER" id="PTHR43433:SF5">
    <property type="entry name" value="AB HYDROLASE-1 DOMAIN-CONTAINING PROTEIN"/>
    <property type="match status" value="1"/>
</dbReference>
<accession>A0A9W8H4M3</accession>
<evidence type="ECO:0000259" key="2">
    <source>
        <dbReference type="Pfam" id="PF00561"/>
    </source>
</evidence>
<feature type="compositionally biased region" description="Basic and acidic residues" evidence="1">
    <location>
        <begin position="1"/>
        <end position="10"/>
    </location>
</feature>
<evidence type="ECO:0000256" key="1">
    <source>
        <dbReference type="SAM" id="MobiDB-lite"/>
    </source>
</evidence>
<feature type="region of interest" description="Disordered" evidence="1">
    <location>
        <begin position="466"/>
        <end position="490"/>
    </location>
</feature>
<feature type="region of interest" description="Disordered" evidence="1">
    <location>
        <begin position="1"/>
        <end position="61"/>
    </location>
</feature>
<dbReference type="AlphaFoldDB" id="A0A9W8H4M3"/>
<comment type="caution">
    <text evidence="3">The sequence shown here is derived from an EMBL/GenBank/DDBJ whole genome shotgun (WGS) entry which is preliminary data.</text>
</comment>
<name>A0A9W8H4M3_9FUNG</name>
<dbReference type="InterPro" id="IPR029058">
    <property type="entry name" value="AB_hydrolase_fold"/>
</dbReference>
<dbReference type="Proteomes" id="UP001140172">
    <property type="component" value="Unassembled WGS sequence"/>
</dbReference>
<feature type="compositionally biased region" description="Low complexity" evidence="1">
    <location>
        <begin position="139"/>
        <end position="178"/>
    </location>
</feature>
<evidence type="ECO:0000313" key="3">
    <source>
        <dbReference type="EMBL" id="KAJ2776563.1"/>
    </source>
</evidence>
<dbReference type="InterPro" id="IPR000073">
    <property type="entry name" value="AB_hydrolase_1"/>
</dbReference>
<dbReference type="EMBL" id="JANBUM010000483">
    <property type="protein sequence ID" value="KAJ2776563.1"/>
    <property type="molecule type" value="Genomic_DNA"/>
</dbReference>
<feature type="region of interest" description="Disordered" evidence="1">
    <location>
        <begin position="114"/>
        <end position="181"/>
    </location>
</feature>
<feature type="compositionally biased region" description="Low complexity" evidence="1">
    <location>
        <begin position="515"/>
        <end position="529"/>
    </location>
</feature>
<feature type="compositionally biased region" description="Low complexity" evidence="1">
    <location>
        <begin position="467"/>
        <end position="480"/>
    </location>
</feature>
<dbReference type="PANTHER" id="PTHR43433">
    <property type="entry name" value="HYDROLASE, ALPHA/BETA FOLD FAMILY PROTEIN"/>
    <property type="match status" value="1"/>
</dbReference>
<dbReference type="SUPFAM" id="SSF53474">
    <property type="entry name" value="alpha/beta-Hydrolases"/>
    <property type="match status" value="1"/>
</dbReference>
<keyword evidence="4" id="KW-1185">Reference proteome</keyword>
<reference evidence="3" key="1">
    <citation type="submission" date="2022-07" db="EMBL/GenBank/DDBJ databases">
        <title>Phylogenomic reconstructions and comparative analyses of Kickxellomycotina fungi.</title>
        <authorList>
            <person name="Reynolds N.K."/>
            <person name="Stajich J.E."/>
            <person name="Barry K."/>
            <person name="Grigoriev I.V."/>
            <person name="Crous P."/>
            <person name="Smith M.E."/>
        </authorList>
    </citation>
    <scope>NUCLEOTIDE SEQUENCE</scope>
    <source>
        <strain evidence="3">BCRC 34489</strain>
    </source>
</reference>
<feature type="region of interest" description="Disordered" evidence="1">
    <location>
        <begin position="78"/>
        <end position="101"/>
    </location>
</feature>
<dbReference type="Gene3D" id="3.40.50.1820">
    <property type="entry name" value="alpha/beta hydrolase"/>
    <property type="match status" value="2"/>
</dbReference>
<feature type="region of interest" description="Disordered" evidence="1">
    <location>
        <begin position="199"/>
        <end position="230"/>
    </location>
</feature>
<organism evidence="3 4">
    <name type="scientific">Coemansia interrupta</name>
    <dbReference type="NCBI Taxonomy" id="1126814"/>
    <lineage>
        <taxon>Eukaryota</taxon>
        <taxon>Fungi</taxon>
        <taxon>Fungi incertae sedis</taxon>
        <taxon>Zoopagomycota</taxon>
        <taxon>Kickxellomycotina</taxon>
        <taxon>Kickxellomycetes</taxon>
        <taxon>Kickxellales</taxon>
        <taxon>Kickxellaceae</taxon>
        <taxon>Coemansia</taxon>
    </lineage>
</organism>
<gene>
    <name evidence="3" type="ORF">GGI15_004806</name>
</gene>
<protein>
    <recommendedName>
        <fullName evidence="2">AB hydrolase-1 domain-containing protein</fullName>
    </recommendedName>
</protein>
<feature type="domain" description="AB hydrolase-1" evidence="2">
    <location>
        <begin position="288"/>
        <end position="404"/>
    </location>
</feature>
<proteinExistence type="predicted"/>
<feature type="region of interest" description="Disordered" evidence="1">
    <location>
        <begin position="720"/>
        <end position="748"/>
    </location>
</feature>